<reference evidence="3" key="1">
    <citation type="journal article" date="2019" name="Int. J. Syst. Evol. Microbiol.">
        <title>The Global Catalogue of Microorganisms (GCM) 10K type strain sequencing project: providing services to taxonomists for standard genome sequencing and annotation.</title>
        <authorList>
            <consortium name="The Broad Institute Genomics Platform"/>
            <consortium name="The Broad Institute Genome Sequencing Center for Infectious Disease"/>
            <person name="Wu L."/>
            <person name="Ma J."/>
        </authorList>
    </citation>
    <scope>NUCLEOTIDE SEQUENCE [LARGE SCALE GENOMIC DNA]</scope>
    <source>
        <strain evidence="3">CGMCC 4.7283</strain>
    </source>
</reference>
<comment type="caution">
    <text evidence="2">The sequence shown here is derived from an EMBL/GenBank/DDBJ whole genome shotgun (WGS) entry which is preliminary data.</text>
</comment>
<evidence type="ECO:0000313" key="2">
    <source>
        <dbReference type="EMBL" id="MFC4667902.1"/>
    </source>
</evidence>
<evidence type="ECO:0000256" key="1">
    <source>
        <dbReference type="SAM" id="SignalP"/>
    </source>
</evidence>
<name>A0ABV9KCG5_9RHOB</name>
<evidence type="ECO:0000313" key="3">
    <source>
        <dbReference type="Proteomes" id="UP001595973"/>
    </source>
</evidence>
<feature type="signal peptide" evidence="1">
    <location>
        <begin position="1"/>
        <end position="17"/>
    </location>
</feature>
<keyword evidence="3" id="KW-1185">Reference proteome</keyword>
<gene>
    <name evidence="2" type="ORF">ACFO5X_04995</name>
</gene>
<dbReference type="EMBL" id="JBHSGI010000002">
    <property type="protein sequence ID" value="MFC4667902.1"/>
    <property type="molecule type" value="Genomic_DNA"/>
</dbReference>
<dbReference type="Proteomes" id="UP001595973">
    <property type="component" value="Unassembled WGS sequence"/>
</dbReference>
<proteinExistence type="predicted"/>
<protein>
    <submittedName>
        <fullName evidence="2">Uncharacterized protein</fullName>
    </submittedName>
</protein>
<organism evidence="2 3">
    <name type="scientific">Seohaeicola nanhaiensis</name>
    <dbReference type="NCBI Taxonomy" id="1387282"/>
    <lineage>
        <taxon>Bacteria</taxon>
        <taxon>Pseudomonadati</taxon>
        <taxon>Pseudomonadota</taxon>
        <taxon>Alphaproteobacteria</taxon>
        <taxon>Rhodobacterales</taxon>
        <taxon>Roseobacteraceae</taxon>
        <taxon>Seohaeicola</taxon>
    </lineage>
</organism>
<feature type="chain" id="PRO_5045849455" evidence="1">
    <location>
        <begin position="18"/>
        <end position="195"/>
    </location>
</feature>
<accession>A0ABV9KCG5</accession>
<sequence length="195" mass="21473">MIRILLPLIVLTGAAEAACPTADDMTRGIKFTSASGEYEAFHSVGADMVEGMFGLDSHQGSRTMLARGLYLVEVVAIENGKADPATRSTYSFPLPPSEMPLPVPGGGWSVTVATFADGRIGSEKQIYSFGQLTRQTYQACSYDMMPITIRYPDENDPQRRDVLHYLPELGISYLAEFHDRDASDIYDYISIETSQ</sequence>
<keyword evidence="1" id="KW-0732">Signal</keyword>
<dbReference type="RefSeq" id="WP_380716136.1">
    <property type="nucleotide sequence ID" value="NZ_JBHSGI010000002.1"/>
</dbReference>